<reference evidence="2 3" key="1">
    <citation type="submission" date="2019-08" db="EMBL/GenBank/DDBJ databases">
        <title>Genome sequencing of Paenibacillus faecis DSM 23593(T).</title>
        <authorList>
            <person name="Kook J.-K."/>
            <person name="Park S.-N."/>
            <person name="Lim Y.K."/>
        </authorList>
    </citation>
    <scope>NUCLEOTIDE SEQUENCE [LARGE SCALE GENOMIC DNA]</scope>
    <source>
        <strain evidence="2 3">DSM 23593</strain>
    </source>
</reference>
<feature type="signal peptide" evidence="1">
    <location>
        <begin position="1"/>
        <end position="22"/>
    </location>
</feature>
<keyword evidence="3" id="KW-1185">Reference proteome</keyword>
<accession>A0A5D0CMH5</accession>
<evidence type="ECO:0000256" key="1">
    <source>
        <dbReference type="SAM" id="SignalP"/>
    </source>
</evidence>
<evidence type="ECO:0008006" key="4">
    <source>
        <dbReference type="Google" id="ProtNLM"/>
    </source>
</evidence>
<dbReference type="PROSITE" id="PS51257">
    <property type="entry name" value="PROKAR_LIPOPROTEIN"/>
    <property type="match status" value="1"/>
</dbReference>
<comment type="caution">
    <text evidence="2">The sequence shown here is derived from an EMBL/GenBank/DDBJ whole genome shotgun (WGS) entry which is preliminary data.</text>
</comment>
<evidence type="ECO:0000313" key="3">
    <source>
        <dbReference type="Proteomes" id="UP000325218"/>
    </source>
</evidence>
<keyword evidence="1" id="KW-0732">Signal</keyword>
<dbReference type="EMBL" id="VSDO01000005">
    <property type="protein sequence ID" value="TYA11078.1"/>
    <property type="molecule type" value="Genomic_DNA"/>
</dbReference>
<name>A0A5D0CMH5_9BACL</name>
<proteinExistence type="predicted"/>
<sequence>MAKGSLWIGLVLAMSLVFTGCAGKEKTDEEKLKEAIQKSLETSLAEGAATAEEPPSVESKLGEIQNFVTSDIWNEGFVNISWYANSGTGSTGETLDIDFVIERLGKAMEKKAEYDTYVQGLDAKYDDVKQVWTKLSGEIDTLYAKLKENPPKAEDPSYEFDTGPFKQYSEAFSSDVEALESK</sequence>
<dbReference type="AlphaFoldDB" id="A0A5D0CMH5"/>
<dbReference type="RefSeq" id="WP_148457358.1">
    <property type="nucleotide sequence ID" value="NZ_VSDO01000005.1"/>
</dbReference>
<organism evidence="2 3">
    <name type="scientific">Paenibacillus faecis</name>
    <dbReference type="NCBI Taxonomy" id="862114"/>
    <lineage>
        <taxon>Bacteria</taxon>
        <taxon>Bacillati</taxon>
        <taxon>Bacillota</taxon>
        <taxon>Bacilli</taxon>
        <taxon>Bacillales</taxon>
        <taxon>Paenibacillaceae</taxon>
        <taxon>Paenibacillus</taxon>
    </lineage>
</organism>
<dbReference type="OrthoDB" id="2612216at2"/>
<gene>
    <name evidence="2" type="ORF">FRY98_23050</name>
</gene>
<protein>
    <recommendedName>
        <fullName evidence="4">Lipoprotein</fullName>
    </recommendedName>
</protein>
<feature type="chain" id="PRO_5038666398" description="Lipoprotein" evidence="1">
    <location>
        <begin position="23"/>
        <end position="182"/>
    </location>
</feature>
<dbReference type="Proteomes" id="UP000325218">
    <property type="component" value="Unassembled WGS sequence"/>
</dbReference>
<evidence type="ECO:0000313" key="2">
    <source>
        <dbReference type="EMBL" id="TYA11078.1"/>
    </source>
</evidence>